<evidence type="ECO:0000256" key="2">
    <source>
        <dbReference type="SAM" id="MobiDB-lite"/>
    </source>
</evidence>
<evidence type="ECO:0000256" key="1">
    <source>
        <dbReference type="ARBA" id="ARBA00022729"/>
    </source>
</evidence>
<keyword evidence="3" id="KW-0812">Transmembrane</keyword>
<dbReference type="InterPro" id="IPR029050">
    <property type="entry name" value="Immunoprotect_excell_Ig-like"/>
</dbReference>
<protein>
    <recommendedName>
        <fullName evidence="4">DUF4352 domain-containing protein</fullName>
    </recommendedName>
</protein>
<evidence type="ECO:0000313" key="5">
    <source>
        <dbReference type="EMBL" id="SFN19961.1"/>
    </source>
</evidence>
<dbReference type="InterPro" id="IPR029051">
    <property type="entry name" value="DUF4352"/>
</dbReference>
<feature type="transmembrane region" description="Helical" evidence="3">
    <location>
        <begin position="88"/>
        <end position="109"/>
    </location>
</feature>
<dbReference type="Proteomes" id="UP000199614">
    <property type="component" value="Unassembled WGS sequence"/>
</dbReference>
<keyword evidence="3" id="KW-0472">Membrane</keyword>
<name>A0A1I4X1S9_PSUAM</name>
<feature type="region of interest" description="Disordered" evidence="2">
    <location>
        <begin position="121"/>
        <end position="146"/>
    </location>
</feature>
<dbReference type="STRING" id="260086.SAMN05216207_10102"/>
<accession>A0A1I4X1S9</accession>
<sequence>MTTSREPEYRPIPPQPYQQQPPQGWAPQPPAPKNGFGTTALVLGILGALFSFIPFIGVVAWPLVILGLIFGIIGFLRSRSGKATNGGVAIAGAVLSLIGLVICVVYASAFTSAVSNLPAAPASPATAGTPTATGNPGDTLTSGDLQLTAGPLTDRTQFGMAMKCAEVTYLNNGTAQAPYNTFDWKLQDPAGAITAPGISGENTLASGQLAPGGTTSGQVCFDTKGTQTGAYTLTYDGMLFGNAVSWNN</sequence>
<feature type="transmembrane region" description="Helical" evidence="3">
    <location>
        <begin position="59"/>
        <end position="76"/>
    </location>
</feature>
<keyword evidence="3" id="KW-1133">Transmembrane helix</keyword>
<evidence type="ECO:0000259" key="4">
    <source>
        <dbReference type="Pfam" id="PF11611"/>
    </source>
</evidence>
<dbReference type="AlphaFoldDB" id="A0A1I4X1S9"/>
<keyword evidence="6" id="KW-1185">Reference proteome</keyword>
<organism evidence="5 6">
    <name type="scientific">Pseudonocardia ammonioxydans</name>
    <dbReference type="NCBI Taxonomy" id="260086"/>
    <lineage>
        <taxon>Bacteria</taxon>
        <taxon>Bacillati</taxon>
        <taxon>Actinomycetota</taxon>
        <taxon>Actinomycetes</taxon>
        <taxon>Pseudonocardiales</taxon>
        <taxon>Pseudonocardiaceae</taxon>
        <taxon>Pseudonocardia</taxon>
    </lineage>
</organism>
<dbReference type="Gene3D" id="2.60.40.1240">
    <property type="match status" value="1"/>
</dbReference>
<dbReference type="OrthoDB" id="4424606at2"/>
<feature type="compositionally biased region" description="Low complexity" evidence="2">
    <location>
        <begin position="121"/>
        <end position="139"/>
    </location>
</feature>
<feature type="region of interest" description="Disordered" evidence="2">
    <location>
        <begin position="1"/>
        <end position="31"/>
    </location>
</feature>
<evidence type="ECO:0000256" key="3">
    <source>
        <dbReference type="SAM" id="Phobius"/>
    </source>
</evidence>
<dbReference type="Pfam" id="PF11611">
    <property type="entry name" value="DUF4352"/>
    <property type="match status" value="1"/>
</dbReference>
<reference evidence="5 6" key="1">
    <citation type="submission" date="2016-10" db="EMBL/GenBank/DDBJ databases">
        <authorList>
            <person name="de Groot N.N."/>
        </authorList>
    </citation>
    <scope>NUCLEOTIDE SEQUENCE [LARGE SCALE GENOMIC DNA]</scope>
    <source>
        <strain evidence="5 6">CGMCC 4.1877</strain>
    </source>
</reference>
<dbReference type="EMBL" id="FOUY01000010">
    <property type="protein sequence ID" value="SFN19961.1"/>
    <property type="molecule type" value="Genomic_DNA"/>
</dbReference>
<evidence type="ECO:0000313" key="6">
    <source>
        <dbReference type="Proteomes" id="UP000199614"/>
    </source>
</evidence>
<keyword evidence="1" id="KW-0732">Signal</keyword>
<gene>
    <name evidence="5" type="ORF">SAMN05216207_10102</name>
</gene>
<proteinExistence type="predicted"/>
<feature type="compositionally biased region" description="Low complexity" evidence="2">
    <location>
        <begin position="17"/>
        <end position="26"/>
    </location>
</feature>
<feature type="domain" description="DUF4352" evidence="4">
    <location>
        <begin position="164"/>
        <end position="242"/>
    </location>
</feature>
<dbReference type="RefSeq" id="WP_093341467.1">
    <property type="nucleotide sequence ID" value="NZ_FOUY01000010.1"/>
</dbReference>